<dbReference type="EnsemblMetazoa" id="tetur27g01890.1">
    <property type="protein sequence ID" value="tetur27g01890.1"/>
    <property type="gene ID" value="tetur27g01890"/>
</dbReference>
<feature type="domain" description="ABC transporter" evidence="12">
    <location>
        <begin position="1746"/>
        <end position="1980"/>
    </location>
</feature>
<evidence type="ECO:0000256" key="4">
    <source>
        <dbReference type="ARBA" id="ARBA00022692"/>
    </source>
</evidence>
<evidence type="ECO:0000256" key="6">
    <source>
        <dbReference type="ARBA" id="ARBA00022741"/>
    </source>
</evidence>
<dbReference type="FunFam" id="3.40.50.300:FF:000335">
    <property type="entry name" value="ATP binding cassette subfamily A member 5"/>
    <property type="match status" value="1"/>
</dbReference>
<dbReference type="Pfam" id="PF00005">
    <property type="entry name" value="ABC_tran"/>
    <property type="match status" value="2"/>
</dbReference>
<keyword evidence="7" id="KW-0067">ATP-binding</keyword>
<protein>
    <recommendedName>
        <fullName evidence="12">ABC transporter domain-containing protein</fullName>
    </recommendedName>
</protein>
<feature type="transmembrane region" description="Helical" evidence="11">
    <location>
        <begin position="1544"/>
        <end position="1567"/>
    </location>
</feature>
<feature type="transmembrane region" description="Helical" evidence="11">
    <location>
        <begin position="608"/>
        <end position="628"/>
    </location>
</feature>
<feature type="transmembrane region" description="Helical" evidence="11">
    <location>
        <begin position="1501"/>
        <end position="1523"/>
    </location>
</feature>
<feature type="transmembrane region" description="Helical" evidence="11">
    <location>
        <begin position="524"/>
        <end position="548"/>
    </location>
</feature>
<comment type="similarity">
    <text evidence="2">Belongs to the ABC transporter superfamily. ABCA family.</text>
</comment>
<dbReference type="GO" id="GO:0016887">
    <property type="term" value="F:ATP hydrolysis activity"/>
    <property type="evidence" value="ECO:0007669"/>
    <property type="project" value="InterPro"/>
</dbReference>
<name>T1KYU1_TETUR</name>
<keyword evidence="9 11" id="KW-0472">Membrane</keyword>
<evidence type="ECO:0000256" key="10">
    <source>
        <dbReference type="SAM" id="MobiDB-lite"/>
    </source>
</evidence>
<feature type="domain" description="ABC transporter" evidence="12">
    <location>
        <begin position="799"/>
        <end position="1035"/>
    </location>
</feature>
<evidence type="ECO:0000256" key="7">
    <source>
        <dbReference type="ARBA" id="ARBA00022840"/>
    </source>
</evidence>
<keyword evidence="3" id="KW-0813">Transport</keyword>
<dbReference type="Pfam" id="PF12698">
    <property type="entry name" value="ABC2_membrane_3"/>
    <property type="match status" value="1"/>
</dbReference>
<feature type="transmembrane region" description="Helical" evidence="11">
    <location>
        <begin position="713"/>
        <end position="734"/>
    </location>
</feature>
<comment type="subcellular location">
    <subcellularLocation>
        <location evidence="1">Membrane</location>
        <topology evidence="1">Multi-pass membrane protein</topology>
    </subcellularLocation>
</comment>
<feature type="transmembrane region" description="Helical" evidence="11">
    <location>
        <begin position="572"/>
        <end position="596"/>
    </location>
</feature>
<keyword evidence="5" id="KW-0677">Repeat</keyword>
<dbReference type="InterPro" id="IPR056264">
    <property type="entry name" value="R2_ABCA1-4-like"/>
</dbReference>
<dbReference type="SUPFAM" id="SSF52540">
    <property type="entry name" value="P-loop containing nucleoside triphosphate hydrolases"/>
    <property type="match status" value="2"/>
</dbReference>
<dbReference type="CDD" id="cd03263">
    <property type="entry name" value="ABC_subfamily_A"/>
    <property type="match status" value="2"/>
</dbReference>
<dbReference type="InterPro" id="IPR003439">
    <property type="entry name" value="ABC_transporter-like_ATP-bd"/>
</dbReference>
<dbReference type="EMBL" id="CAEY01000716">
    <property type="status" value="NOT_ANNOTATED_CDS"/>
    <property type="molecule type" value="Genomic_DNA"/>
</dbReference>
<sequence>MAFFRQLQLLLRHRLILRRRQIFILGLEVFWPAIVFFTVLIFRLKFPPESSDTCFYHAKGLPSVGGVNFFQSLICTIDNPCLNETSYSQVPTFQGSKIHGLVESLSPLVTDTSITEIVHNLPSGIQLLTSLVDTLSDNVTDNFVQLFGDERMLKKAGLLRPSVPESIASLRAAATAMPFVMNFINNFSVSLNLHEDMNQLDLKKDGIDLIASFDPSAFGKIMCGQTPRIFIDDFNKLEGPESNSLDEAELASLKSDFCRDGYRHIMKHPSGPVIWAWLKPVLAGKILYAPDNPSTRAIISQMNKTFSGMPVWINALEDWSATLKSLEMFYQQPGIQERLVLAQPLLVKILGDEVQSFFADFTTQQQFTELLNTGGIVKLVQLITNIAQCFEHERFIGLPDEPALEAAARVYTATHELIAGVVFLNVNNTNSSDGSVLLPKKIAYKIRADIDFVPTTKVLKDRIWEPGSRDHYSKHLGYFRGFVQVQEMIDRAITSIHINSSDLTFAPSVSLQQFPYSCYKKDKFGFFILALTPVISTVAWIFLIAFLIRDLVLERELNLEEYLRVTGLKASVAWVTWFLLGFSVMIFGSVCSLTIYKMANLVPHSNMFILYLYFIAFSFSIIMFCYLISCFFRTATIASLSGIVVYLATYLPFMVAITLENEMPYLNKLGSCLSMSTSFCFGIMYLARYEAQGIGIHWSNVWQSPMSEDTMNFASAGLMMIFDGCIYFLIAWYISNVNPPGRNGQRQPWYFFVLPSYWGLVPKRSQSRVLTPKIQAHIHSSGDHKMYSLEKGWHQKAGMSLHNLYVVYNKGSARSEHRAVSNLSLQLKEGQITTLLGRNGAGKTTTISVLTGQIRPTSGSVFVYGHPVPDEFDEARKLLGYCPQYNVLFDNLTIREHLKFFASLKGLLPDDQIEDDIDSMLHSTGLWNMQHELARNLSGGLARRLCVALAFVGGSKLIILDEPTSSVDPVARRSIWDLIVKHKASRTVLLTTHHLDEADILSDQVSVIHRGKLLCSGSPLLLRSKYGCGYQLTVSRQCVRSDEKEFKDEDSGRASCEPPHGHDMLTSDSDRLIAFIKCLIPNATLVEDHSANEVILALPRTGPDGSVHDYATFFRCLDANIHTLGFGSYGLSSTTLEEVFLTLCNSEESGIPIQESNKLALSRKLSNQAQVPKSIPQSDPLMTEAGLSLHLDSSFNGYNMPSAMLVSGFRLKMLQLWALLSKRALHTINDWKSLFCNLALPCIFIALAMGMTCIKPQFAPDPILPIHPAVYGPSTTSFFHLPDVSIGSDDMFDQIVQNLLHSRTRRSFTCPKPRDGWKVAKCPVIRGKPLLPASLTGVITSKDEICKCNSTCPSKSASIVYDTIERPVETEYGFIYNLTSLSELSSQSSKPVEHFLMNTFPSFNDFRYGGFTFHYHEKQVNLNSYPMPTKIEPMVKVWFDNNGYHALAAYLNALDNAILRANLDVHGLPSEEYSITVYSHPFHIRSAQLGDQSLMQRAGDAGIALIILVGFVFIPCSFVFYIVRERTQEEKQLQKFSLFSESSIAFMVIYCIALFIGINTMVMRLLIDVFQLLEVTSYWKETFDSFVLIFPPYALMSGLVDVTKNQLFAEIYTLFGQDAYVNPFSMQMLGKHYIYLASEGAILFFLNLFIEIIANSSFFHWIRSSKSPISSSSTSLSSASSTSSSSVSASSSTSNPRTTTTTTTTITSSTTSSSSTINGQYANEDCDVIEECRRVTQTDGSLFDILRVIEVTKVFKSMFGKRVAVNNVSFGVPRGECFGLLGVNGAGKTTLFKMLTGTLQPTSGKTLVNNKSIAATLASNSSTLGYCPQSDALDMVLTPRQHLMIYARLRGIPHLHRSHLISQSLTKFQLNTHADMPISALSRGTRRKLCLALAMLGNPSLVLLDEPTSGMDPMSRRCLWQNIQDAIKERRSVLLTSHSMEECDILCSRLAIMVNGNFRCIGSPQYLKHKFGTGYTITLRINESYLNWSDAINYMKQSFPSIILRAHHHNMLEFSLPTNDILLSDIFAVLQSAIHRLHLQDFSVTQTTLDQVFVSFANQQVNDFHNSPRLANIQRTESMKLN</sequence>
<dbReference type="GO" id="GO:0005319">
    <property type="term" value="F:lipid transporter activity"/>
    <property type="evidence" value="ECO:0007669"/>
    <property type="project" value="TreeGrafter"/>
</dbReference>
<organism evidence="13 14">
    <name type="scientific">Tetranychus urticae</name>
    <name type="common">Two-spotted spider mite</name>
    <dbReference type="NCBI Taxonomy" id="32264"/>
    <lineage>
        <taxon>Eukaryota</taxon>
        <taxon>Metazoa</taxon>
        <taxon>Ecdysozoa</taxon>
        <taxon>Arthropoda</taxon>
        <taxon>Chelicerata</taxon>
        <taxon>Arachnida</taxon>
        <taxon>Acari</taxon>
        <taxon>Acariformes</taxon>
        <taxon>Trombidiformes</taxon>
        <taxon>Prostigmata</taxon>
        <taxon>Eleutherengona</taxon>
        <taxon>Raphignathae</taxon>
        <taxon>Tetranychoidea</taxon>
        <taxon>Tetranychidae</taxon>
        <taxon>Tetranychus</taxon>
    </lineage>
</organism>
<evidence type="ECO:0000256" key="11">
    <source>
        <dbReference type="SAM" id="Phobius"/>
    </source>
</evidence>
<dbReference type="Proteomes" id="UP000015104">
    <property type="component" value="Unassembled WGS sequence"/>
</dbReference>
<dbReference type="eggNOG" id="KOG0059">
    <property type="taxonomic scope" value="Eukaryota"/>
</dbReference>
<keyword evidence="8 11" id="KW-1133">Transmembrane helix</keyword>
<evidence type="ECO:0000256" key="1">
    <source>
        <dbReference type="ARBA" id="ARBA00004141"/>
    </source>
</evidence>
<reference evidence="13" key="2">
    <citation type="submission" date="2015-06" db="UniProtKB">
        <authorList>
            <consortium name="EnsemblMetazoa"/>
        </authorList>
    </citation>
    <scope>IDENTIFICATION</scope>
</reference>
<evidence type="ECO:0000256" key="3">
    <source>
        <dbReference type="ARBA" id="ARBA00022448"/>
    </source>
</evidence>
<dbReference type="PANTHER" id="PTHR19229">
    <property type="entry name" value="ATP-BINDING CASSETTE TRANSPORTER SUBFAMILY A ABCA"/>
    <property type="match status" value="1"/>
</dbReference>
<keyword evidence="4 11" id="KW-0812">Transmembrane</keyword>
<evidence type="ECO:0000256" key="2">
    <source>
        <dbReference type="ARBA" id="ARBA00008869"/>
    </source>
</evidence>
<dbReference type="InterPro" id="IPR026082">
    <property type="entry name" value="ABCA"/>
</dbReference>
<dbReference type="GO" id="GO:0140359">
    <property type="term" value="F:ABC-type transporter activity"/>
    <property type="evidence" value="ECO:0007669"/>
    <property type="project" value="InterPro"/>
</dbReference>
<dbReference type="GO" id="GO:0005524">
    <property type="term" value="F:ATP binding"/>
    <property type="evidence" value="ECO:0007669"/>
    <property type="project" value="UniProtKB-KW"/>
</dbReference>
<dbReference type="GO" id="GO:0016020">
    <property type="term" value="C:membrane"/>
    <property type="evidence" value="ECO:0007669"/>
    <property type="project" value="UniProtKB-SubCell"/>
</dbReference>
<evidence type="ECO:0000256" key="5">
    <source>
        <dbReference type="ARBA" id="ARBA00022737"/>
    </source>
</evidence>
<feature type="region of interest" description="Disordered" evidence="10">
    <location>
        <begin position="1669"/>
        <end position="1716"/>
    </location>
</feature>
<evidence type="ECO:0000256" key="8">
    <source>
        <dbReference type="ARBA" id="ARBA00022989"/>
    </source>
</evidence>
<dbReference type="HOGENOM" id="CLU_000604_19_0_1"/>
<evidence type="ECO:0000256" key="9">
    <source>
        <dbReference type="ARBA" id="ARBA00023136"/>
    </source>
</evidence>
<dbReference type="Pfam" id="PF23321">
    <property type="entry name" value="R1_ABCA1"/>
    <property type="match status" value="1"/>
</dbReference>
<dbReference type="FunFam" id="3.40.50.300:FF:001253">
    <property type="entry name" value="ATP-binding cassette protein subfamily A, member 10"/>
    <property type="match status" value="1"/>
</dbReference>
<keyword evidence="6" id="KW-0547">Nucleotide-binding</keyword>
<feature type="transmembrane region" description="Helical" evidence="11">
    <location>
        <begin position="21"/>
        <end position="42"/>
    </location>
</feature>
<accession>T1KYU1</accession>
<dbReference type="SMART" id="SM00382">
    <property type="entry name" value="AAA"/>
    <property type="match status" value="2"/>
</dbReference>
<dbReference type="EMBL" id="CAEY01000717">
    <property type="status" value="NOT_ANNOTATED_CDS"/>
    <property type="molecule type" value="Genomic_DNA"/>
</dbReference>
<dbReference type="Gene3D" id="3.40.50.300">
    <property type="entry name" value="P-loop containing nucleotide triphosphate hydrolases"/>
    <property type="match status" value="2"/>
</dbReference>
<evidence type="ECO:0000313" key="13">
    <source>
        <dbReference type="EnsemblMetazoa" id="tetur27g01890.1"/>
    </source>
</evidence>
<evidence type="ECO:0000313" key="14">
    <source>
        <dbReference type="Proteomes" id="UP000015104"/>
    </source>
</evidence>
<keyword evidence="14" id="KW-1185">Reference proteome</keyword>
<feature type="transmembrane region" description="Helical" evidence="11">
    <location>
        <begin position="665"/>
        <end position="687"/>
    </location>
</feature>
<dbReference type="PROSITE" id="PS50893">
    <property type="entry name" value="ABC_TRANSPORTER_2"/>
    <property type="match status" value="2"/>
</dbReference>
<dbReference type="InterPro" id="IPR013525">
    <property type="entry name" value="ABC2_TM"/>
</dbReference>
<reference evidence="14" key="1">
    <citation type="submission" date="2011-08" db="EMBL/GenBank/DDBJ databases">
        <authorList>
            <person name="Rombauts S."/>
        </authorList>
    </citation>
    <scope>NUCLEOTIDE SEQUENCE</scope>
    <source>
        <strain evidence="14">London</strain>
    </source>
</reference>
<dbReference type="InterPro" id="IPR027417">
    <property type="entry name" value="P-loop_NTPase"/>
</dbReference>
<proteinExistence type="inferred from homology"/>
<evidence type="ECO:0000259" key="12">
    <source>
        <dbReference type="PROSITE" id="PS50893"/>
    </source>
</evidence>
<feature type="transmembrane region" description="Helical" evidence="11">
    <location>
        <begin position="640"/>
        <end position="659"/>
    </location>
</feature>
<dbReference type="PANTHER" id="PTHR19229:SF36">
    <property type="entry name" value="ATP-BINDING CASSETTE SUB-FAMILY A MEMBER 2"/>
    <property type="match status" value="1"/>
</dbReference>
<dbReference type="InterPro" id="IPR003593">
    <property type="entry name" value="AAA+_ATPase"/>
</dbReference>